<dbReference type="Gene3D" id="1.10.150.50">
    <property type="entry name" value="Transcription Factor, Ets-1"/>
    <property type="match status" value="1"/>
</dbReference>
<dbReference type="PANTHER" id="PTHR22998:SF1">
    <property type="entry name" value="NAD(+) HYDROLASE SARM1"/>
    <property type="match status" value="1"/>
</dbReference>
<evidence type="ECO:0000313" key="6">
    <source>
        <dbReference type="EMBL" id="CAI2363993.1"/>
    </source>
</evidence>
<evidence type="ECO:0000256" key="4">
    <source>
        <dbReference type="ARBA" id="ARBA00022801"/>
    </source>
</evidence>
<dbReference type="GO" id="GO:0048678">
    <property type="term" value="P:response to axon injury"/>
    <property type="evidence" value="ECO:0007669"/>
    <property type="project" value="InterPro"/>
</dbReference>
<organism evidence="6 7">
    <name type="scientific">Euplotes crassus</name>
    <dbReference type="NCBI Taxonomy" id="5936"/>
    <lineage>
        <taxon>Eukaryota</taxon>
        <taxon>Sar</taxon>
        <taxon>Alveolata</taxon>
        <taxon>Ciliophora</taxon>
        <taxon>Intramacronucleata</taxon>
        <taxon>Spirotrichea</taxon>
        <taxon>Hypotrichia</taxon>
        <taxon>Euplotida</taxon>
        <taxon>Euplotidae</taxon>
        <taxon>Moneuplotes</taxon>
    </lineage>
</organism>
<evidence type="ECO:0000313" key="7">
    <source>
        <dbReference type="Proteomes" id="UP001295684"/>
    </source>
</evidence>
<dbReference type="PROSITE" id="PS50105">
    <property type="entry name" value="SAM_DOMAIN"/>
    <property type="match status" value="1"/>
</dbReference>
<dbReference type="GO" id="GO:0005737">
    <property type="term" value="C:cytoplasm"/>
    <property type="evidence" value="ECO:0007669"/>
    <property type="project" value="UniProtKB-SubCell"/>
</dbReference>
<dbReference type="SMART" id="SM00454">
    <property type="entry name" value="SAM"/>
    <property type="match status" value="1"/>
</dbReference>
<evidence type="ECO:0000256" key="3">
    <source>
        <dbReference type="ARBA" id="ARBA00022737"/>
    </source>
</evidence>
<dbReference type="InterPro" id="IPR039184">
    <property type="entry name" value="SARM1"/>
</dbReference>
<accession>A0AAD1U8P7</accession>
<dbReference type="SUPFAM" id="SSF47769">
    <property type="entry name" value="SAM/Pointed domain"/>
    <property type="match status" value="1"/>
</dbReference>
<dbReference type="GO" id="GO:0034128">
    <property type="term" value="P:negative regulation of MyD88-independent toll-like receptor signaling pathway"/>
    <property type="evidence" value="ECO:0007669"/>
    <property type="project" value="InterPro"/>
</dbReference>
<evidence type="ECO:0000259" key="5">
    <source>
        <dbReference type="PROSITE" id="PS50105"/>
    </source>
</evidence>
<feature type="domain" description="SAM" evidence="5">
    <location>
        <begin position="13"/>
        <end position="78"/>
    </location>
</feature>
<keyword evidence="4" id="KW-0378">Hydrolase</keyword>
<dbReference type="Proteomes" id="UP001295684">
    <property type="component" value="Unassembled WGS sequence"/>
</dbReference>
<dbReference type="InterPro" id="IPR013761">
    <property type="entry name" value="SAM/pointed_sf"/>
</dbReference>
<dbReference type="AlphaFoldDB" id="A0AAD1U8P7"/>
<dbReference type="GO" id="GO:0003953">
    <property type="term" value="F:NAD+ nucleosidase activity"/>
    <property type="evidence" value="ECO:0007669"/>
    <property type="project" value="InterPro"/>
</dbReference>
<proteinExistence type="predicted"/>
<keyword evidence="3" id="KW-0677">Repeat</keyword>
<keyword evidence="2" id="KW-0963">Cytoplasm</keyword>
<dbReference type="PANTHER" id="PTHR22998">
    <property type="entry name" value="SARM1"/>
    <property type="match status" value="1"/>
</dbReference>
<comment type="subcellular location">
    <subcellularLocation>
        <location evidence="1">Cytoplasm</location>
    </subcellularLocation>
</comment>
<comment type="caution">
    <text evidence="6">The sequence shown here is derived from an EMBL/GenBank/DDBJ whole genome shotgun (WGS) entry which is preliminary data.</text>
</comment>
<dbReference type="Pfam" id="PF07647">
    <property type="entry name" value="SAM_2"/>
    <property type="match status" value="1"/>
</dbReference>
<evidence type="ECO:0000256" key="2">
    <source>
        <dbReference type="ARBA" id="ARBA00022490"/>
    </source>
</evidence>
<gene>
    <name evidence="6" type="ORF">ECRASSUSDP1_LOCUS5333</name>
</gene>
<protein>
    <recommendedName>
        <fullName evidence="5">SAM domain-containing protein</fullName>
    </recommendedName>
</protein>
<reference evidence="6" key="1">
    <citation type="submission" date="2023-07" db="EMBL/GenBank/DDBJ databases">
        <authorList>
            <consortium name="AG Swart"/>
            <person name="Singh M."/>
            <person name="Singh A."/>
            <person name="Seah K."/>
            <person name="Emmerich C."/>
        </authorList>
    </citation>
    <scope>NUCLEOTIDE SEQUENCE</scope>
    <source>
        <strain evidence="6">DP1</strain>
    </source>
</reference>
<sequence>MEALDPCKTYERWTIEDVCSWLENTVSLPQYKTIFAELAIDGSLLPHILDDDLQNDFSIKIRLHRIKIIEAIKKLNSESRKIEEEFASKLNIGDQDIHSEEEKESKYFILMLCYRRVRCRLATSEGSCRQGYPR</sequence>
<dbReference type="GO" id="GO:0035591">
    <property type="term" value="F:signaling adaptor activity"/>
    <property type="evidence" value="ECO:0007669"/>
    <property type="project" value="InterPro"/>
</dbReference>
<name>A0AAD1U8P7_EUPCR</name>
<dbReference type="InterPro" id="IPR001660">
    <property type="entry name" value="SAM"/>
</dbReference>
<dbReference type="EMBL" id="CAMPGE010005146">
    <property type="protein sequence ID" value="CAI2363993.1"/>
    <property type="molecule type" value="Genomic_DNA"/>
</dbReference>
<keyword evidence="7" id="KW-1185">Reference proteome</keyword>
<evidence type="ECO:0000256" key="1">
    <source>
        <dbReference type="ARBA" id="ARBA00004496"/>
    </source>
</evidence>